<sequence>MQSALRITTSNSAFSSSSQWERQNKTQTFLPIKQNPCFRRTIEPPNSLKTSFHFEFEEEKLKKELEPITPTLLPVAIRQSDGVSRYFWDGNDLKLVSIDQKPFCFDNFDDLVDGCRRFIKSCSLGFRNFLLPREINENYLEYVKWKFLHRVFSSALQVLATQAMFRAIGIGYARSLPSAAALNWVLKDGLGRLSRCIYTASLASAFDTNLKRVRFSTSVVFSLSIGVELMTPAFPQYFLLLASIANIAKQISLACYLATGTAVHRSFAVADNLGEVSAKAQIQQVCFDNLGLMLAAALNIMLKNNQRLQAGLPFVVYPIFTAIDLYGIYQSLNHVHLQTLTKDRLEIIMDTWIKLGYIPSPAEVSKKEGMNFFSCKGRLKWPIRIGSLNPRCQIPQISMMAMRSLSKDDFYFVCTEVSFHKFQRTETEGILLCLREGSSTSDIIMGLLQACYIRERLPCGTKKGEEILEGCDWFKVVDECKQCAKGDMKLVNEKMVELGWACKNILLTTDEQTRFSFVNS</sequence>
<name>A0ACB8ZPZ8_CICIN</name>
<dbReference type="Proteomes" id="UP001055811">
    <property type="component" value="Linkage Group LG08"/>
</dbReference>
<dbReference type="EMBL" id="CM042016">
    <property type="protein sequence ID" value="KAI3699642.1"/>
    <property type="molecule type" value="Genomic_DNA"/>
</dbReference>
<evidence type="ECO:0000313" key="1">
    <source>
        <dbReference type="EMBL" id="KAI3699642.1"/>
    </source>
</evidence>
<keyword evidence="2" id="KW-1185">Reference proteome</keyword>
<reference evidence="1 2" key="2">
    <citation type="journal article" date="2022" name="Mol. Ecol. Resour.">
        <title>The genomes of chicory, endive, great burdock and yacon provide insights into Asteraceae paleo-polyploidization history and plant inulin production.</title>
        <authorList>
            <person name="Fan W."/>
            <person name="Wang S."/>
            <person name="Wang H."/>
            <person name="Wang A."/>
            <person name="Jiang F."/>
            <person name="Liu H."/>
            <person name="Zhao H."/>
            <person name="Xu D."/>
            <person name="Zhang Y."/>
        </authorList>
    </citation>
    <scope>NUCLEOTIDE SEQUENCE [LARGE SCALE GENOMIC DNA]</scope>
    <source>
        <strain evidence="2">cv. Punajuju</strain>
        <tissue evidence="1">Leaves</tissue>
    </source>
</reference>
<accession>A0ACB8ZPZ8</accession>
<evidence type="ECO:0000313" key="2">
    <source>
        <dbReference type="Proteomes" id="UP001055811"/>
    </source>
</evidence>
<organism evidence="1 2">
    <name type="scientific">Cichorium intybus</name>
    <name type="common">Chicory</name>
    <dbReference type="NCBI Taxonomy" id="13427"/>
    <lineage>
        <taxon>Eukaryota</taxon>
        <taxon>Viridiplantae</taxon>
        <taxon>Streptophyta</taxon>
        <taxon>Embryophyta</taxon>
        <taxon>Tracheophyta</taxon>
        <taxon>Spermatophyta</taxon>
        <taxon>Magnoliopsida</taxon>
        <taxon>eudicotyledons</taxon>
        <taxon>Gunneridae</taxon>
        <taxon>Pentapetalae</taxon>
        <taxon>asterids</taxon>
        <taxon>campanulids</taxon>
        <taxon>Asterales</taxon>
        <taxon>Asteraceae</taxon>
        <taxon>Cichorioideae</taxon>
        <taxon>Cichorieae</taxon>
        <taxon>Cichoriinae</taxon>
        <taxon>Cichorium</taxon>
    </lineage>
</organism>
<reference evidence="2" key="1">
    <citation type="journal article" date="2022" name="Mol. Ecol. Resour.">
        <title>The genomes of chicory, endive, great burdock and yacon provide insights into Asteraceae palaeo-polyploidization history and plant inulin production.</title>
        <authorList>
            <person name="Fan W."/>
            <person name="Wang S."/>
            <person name="Wang H."/>
            <person name="Wang A."/>
            <person name="Jiang F."/>
            <person name="Liu H."/>
            <person name="Zhao H."/>
            <person name="Xu D."/>
            <person name="Zhang Y."/>
        </authorList>
    </citation>
    <scope>NUCLEOTIDE SEQUENCE [LARGE SCALE GENOMIC DNA]</scope>
    <source>
        <strain evidence="2">cv. Punajuju</strain>
    </source>
</reference>
<gene>
    <name evidence="1" type="ORF">L2E82_44066</name>
</gene>
<protein>
    <submittedName>
        <fullName evidence="1">Uncharacterized protein</fullName>
    </submittedName>
</protein>
<proteinExistence type="predicted"/>
<comment type="caution">
    <text evidence="1">The sequence shown here is derived from an EMBL/GenBank/DDBJ whole genome shotgun (WGS) entry which is preliminary data.</text>
</comment>